<keyword evidence="1" id="KW-1133">Transmembrane helix</keyword>
<evidence type="ECO:0000256" key="1">
    <source>
        <dbReference type="SAM" id="Phobius"/>
    </source>
</evidence>
<dbReference type="EMBL" id="AP027272">
    <property type="protein sequence ID" value="BDX06211.1"/>
    <property type="molecule type" value="Genomic_DNA"/>
</dbReference>
<keyword evidence="1" id="KW-0472">Membrane</keyword>
<proteinExistence type="predicted"/>
<accession>A0AA48KP34</accession>
<evidence type="ECO:0008006" key="4">
    <source>
        <dbReference type="Google" id="ProtNLM"/>
    </source>
</evidence>
<name>A0AA48KP34_9ALTE</name>
<feature type="transmembrane region" description="Helical" evidence="1">
    <location>
        <begin position="28"/>
        <end position="50"/>
    </location>
</feature>
<dbReference type="Pfam" id="PF14316">
    <property type="entry name" value="DUF4381"/>
    <property type="match status" value="1"/>
</dbReference>
<protein>
    <recommendedName>
        <fullName evidence="4">DUF4381 domain-containing protein</fullName>
    </recommendedName>
</protein>
<dbReference type="Proteomes" id="UP001333710">
    <property type="component" value="Chromosome"/>
</dbReference>
<keyword evidence="1" id="KW-0812">Transmembrane</keyword>
<evidence type="ECO:0000313" key="3">
    <source>
        <dbReference type="Proteomes" id="UP001333710"/>
    </source>
</evidence>
<reference evidence="2" key="1">
    <citation type="submission" date="2023-01" db="EMBL/GenBank/DDBJ databases">
        <title>Complete genome sequence of Planctobacterium marinum strain Dej080120_11.</title>
        <authorList>
            <person name="Ueki S."/>
            <person name="Maruyama F."/>
        </authorList>
    </citation>
    <scope>NUCLEOTIDE SEQUENCE</scope>
    <source>
        <strain evidence="2">Dej080120_11</strain>
    </source>
</reference>
<gene>
    <name evidence="2" type="ORF">MACH26_17320</name>
</gene>
<dbReference type="KEGG" id="pmaw:MACH26_17320"/>
<organism evidence="2 3">
    <name type="scientific">Planctobacterium marinum</name>
    <dbReference type="NCBI Taxonomy" id="1631968"/>
    <lineage>
        <taxon>Bacteria</taxon>
        <taxon>Pseudomonadati</taxon>
        <taxon>Pseudomonadota</taxon>
        <taxon>Gammaproteobacteria</taxon>
        <taxon>Alteromonadales</taxon>
        <taxon>Alteromonadaceae</taxon>
        <taxon>Planctobacterium</taxon>
    </lineage>
</organism>
<keyword evidence="3" id="KW-1185">Reference proteome</keyword>
<evidence type="ECO:0000313" key="2">
    <source>
        <dbReference type="EMBL" id="BDX06211.1"/>
    </source>
</evidence>
<sequence length="173" mass="19557">MQGMPINLPESFSQNPQGAEIGLWPFAWGWWVLLTVSLIALVSLCFWLVARYKKRKALREALKTLGTLQNDADNILAQCNKIIKRVFISYFSPAHVASLHGASWTDFLKLQIKANKKSRFEALFQALDSGLYQRSGQQSIAIEIDVIQLTTKYLKQALPPGKKQLRNAEVSHD</sequence>
<dbReference type="AlphaFoldDB" id="A0AA48KP34"/>
<dbReference type="InterPro" id="IPR025489">
    <property type="entry name" value="DUF4381"/>
</dbReference>